<feature type="compositionally biased region" description="Acidic residues" evidence="6">
    <location>
        <begin position="168"/>
        <end position="193"/>
    </location>
</feature>
<dbReference type="GO" id="GO:0006270">
    <property type="term" value="P:DNA replication initiation"/>
    <property type="evidence" value="ECO:0007669"/>
    <property type="project" value="InterPro"/>
</dbReference>
<accession>A0AAV5AFX0</accession>
<protein>
    <recommendedName>
        <fullName evidence="9">CDC45-like protein</fullName>
    </recommendedName>
</protein>
<reference evidence="7" key="1">
    <citation type="submission" date="2021-10" db="EMBL/GenBank/DDBJ databases">
        <title>De novo Genome Assembly of Clathrus columnatus (Basidiomycota, Fungi) Using Illumina and Nanopore Sequence Data.</title>
        <authorList>
            <person name="Ogiso-Tanaka E."/>
            <person name="Itagaki H."/>
            <person name="Hosoya T."/>
            <person name="Hosaka K."/>
        </authorList>
    </citation>
    <scope>NUCLEOTIDE SEQUENCE</scope>
    <source>
        <strain evidence="7">MO-923</strain>
    </source>
</reference>
<feature type="region of interest" description="Disordered" evidence="6">
    <location>
        <begin position="168"/>
        <end position="231"/>
    </location>
</feature>
<organism evidence="7 8">
    <name type="scientific">Clathrus columnatus</name>
    <dbReference type="NCBI Taxonomy" id="1419009"/>
    <lineage>
        <taxon>Eukaryota</taxon>
        <taxon>Fungi</taxon>
        <taxon>Dikarya</taxon>
        <taxon>Basidiomycota</taxon>
        <taxon>Agaricomycotina</taxon>
        <taxon>Agaricomycetes</taxon>
        <taxon>Phallomycetidae</taxon>
        <taxon>Phallales</taxon>
        <taxon>Clathraceae</taxon>
        <taxon>Clathrus</taxon>
    </lineage>
</organism>
<proteinExistence type="inferred from homology"/>
<evidence type="ECO:0000313" key="7">
    <source>
        <dbReference type="EMBL" id="GJJ12079.1"/>
    </source>
</evidence>
<dbReference type="PANTHER" id="PTHR10507:SF0">
    <property type="entry name" value="CELL DIVISION CONTROL PROTEIN 45 HOMOLOG"/>
    <property type="match status" value="1"/>
</dbReference>
<evidence type="ECO:0000256" key="5">
    <source>
        <dbReference type="ARBA" id="ARBA00023306"/>
    </source>
</evidence>
<dbReference type="EMBL" id="BPWL01000007">
    <property type="protein sequence ID" value="GJJ12079.1"/>
    <property type="molecule type" value="Genomic_DNA"/>
</dbReference>
<keyword evidence="8" id="KW-1185">Reference proteome</keyword>
<keyword evidence="5" id="KW-0131">Cell cycle</keyword>
<comment type="caution">
    <text evidence="7">The sequence shown here is derived from an EMBL/GenBank/DDBJ whole genome shotgun (WGS) entry which is preliminary data.</text>
</comment>
<evidence type="ECO:0008006" key="9">
    <source>
        <dbReference type="Google" id="ProtNLM"/>
    </source>
</evidence>
<dbReference type="AlphaFoldDB" id="A0AAV5AFX0"/>
<keyword evidence="3" id="KW-0235">DNA replication</keyword>
<evidence type="ECO:0000256" key="4">
    <source>
        <dbReference type="ARBA" id="ARBA00023242"/>
    </source>
</evidence>
<feature type="compositionally biased region" description="Basic and acidic residues" evidence="6">
    <location>
        <begin position="210"/>
        <end position="230"/>
    </location>
</feature>
<sequence length="691" mass="78490">MYLSPPHLAGPSQTSYAQAYADIIATYRRSPSTSASSIIVLVAPDVDALCAARMLAELFKQDDILYRIIPVSGMAALEVQRNELLNYPELRTLILLNMGSILELPAPEWFGDFDKNLMVHVIDSARPQNLSSLFGGDYGVDRVLVWDDGGVSDLVEVKKAWEALMYEPEPDSDDDVYSDDEDQRYDDDDDDNSDIGSSGKKRRRNWSSEQDGKRQRIENPDRPKRMDRQTRGVYTARIEKHYSGGTWHAQSVSGTIYILATVLEREDNDLLWFAILGLTFQYINSRISREKYEHYYRAFHDEVARLNLASEESKSGTILPSTPDDSRIHVTEELRFTLLRHWTLYDAMYHSSYVANKLGIWRERGRRKLSGLLAKMGFSLPQTQQPYSLMDMDLKHRLRDKLEAIAPEYDLVELSYPSFARSYGFRTAPMSAADMVEVLAALLEVGGGEKMEIEIEGARNGGEWFGGLKYWENHKDTQNGSTVAKMDQNHQPVEWWIRNFWMAYDALDEYECFHFGLDEATLTFLIHSIQLVNRAVGLAKSVYRAIIRQGSSIIDKQDIKTMNRFRVVVLTQGPDLHLFSHPGILSRLALWLVEALRDKVAPTTVGRSKKKCLPSIVASLDEKTGTYNIVGITAALEFGDVRKNQFGLAFLDAKTRCNARTRHGSFDTSVLEINQADLSVFLETLCHESLN</sequence>
<gene>
    <name evidence="7" type="ORF">Clacol_006320</name>
</gene>
<dbReference type="GO" id="GO:0003682">
    <property type="term" value="F:chromatin binding"/>
    <property type="evidence" value="ECO:0007669"/>
    <property type="project" value="TreeGrafter"/>
</dbReference>
<dbReference type="GO" id="GO:0003688">
    <property type="term" value="F:DNA replication origin binding"/>
    <property type="evidence" value="ECO:0007669"/>
    <property type="project" value="TreeGrafter"/>
</dbReference>
<evidence type="ECO:0000256" key="6">
    <source>
        <dbReference type="SAM" id="MobiDB-lite"/>
    </source>
</evidence>
<dbReference type="Pfam" id="PF02724">
    <property type="entry name" value="CDC45"/>
    <property type="match status" value="1"/>
</dbReference>
<dbReference type="PANTHER" id="PTHR10507">
    <property type="entry name" value="CDC45-RELATED PROTEIN"/>
    <property type="match status" value="1"/>
</dbReference>
<comment type="subcellular location">
    <subcellularLocation>
        <location evidence="1">Nucleus</location>
    </subcellularLocation>
</comment>
<dbReference type="GO" id="GO:0003697">
    <property type="term" value="F:single-stranded DNA binding"/>
    <property type="evidence" value="ECO:0007669"/>
    <property type="project" value="TreeGrafter"/>
</dbReference>
<evidence type="ECO:0000256" key="1">
    <source>
        <dbReference type="ARBA" id="ARBA00004123"/>
    </source>
</evidence>
<dbReference type="GO" id="GO:1902977">
    <property type="term" value="P:mitotic DNA replication preinitiation complex assembly"/>
    <property type="evidence" value="ECO:0007669"/>
    <property type="project" value="TreeGrafter"/>
</dbReference>
<dbReference type="GO" id="GO:0031261">
    <property type="term" value="C:DNA replication preinitiation complex"/>
    <property type="evidence" value="ECO:0007669"/>
    <property type="project" value="TreeGrafter"/>
</dbReference>
<comment type="similarity">
    <text evidence="2">Belongs to the CDC45 family.</text>
</comment>
<dbReference type="GO" id="GO:0000727">
    <property type="term" value="P:double-strand break repair via break-induced replication"/>
    <property type="evidence" value="ECO:0007669"/>
    <property type="project" value="TreeGrafter"/>
</dbReference>
<dbReference type="Proteomes" id="UP001050691">
    <property type="component" value="Unassembled WGS sequence"/>
</dbReference>
<evidence type="ECO:0000256" key="3">
    <source>
        <dbReference type="ARBA" id="ARBA00022705"/>
    </source>
</evidence>
<name>A0AAV5AFX0_9AGAM</name>
<evidence type="ECO:0000256" key="2">
    <source>
        <dbReference type="ARBA" id="ARBA00010727"/>
    </source>
</evidence>
<dbReference type="InterPro" id="IPR003874">
    <property type="entry name" value="CDC45"/>
</dbReference>
<evidence type="ECO:0000313" key="8">
    <source>
        <dbReference type="Proteomes" id="UP001050691"/>
    </source>
</evidence>
<keyword evidence="4" id="KW-0539">Nucleus</keyword>